<reference evidence="8 9" key="1">
    <citation type="submission" date="2016-05" db="EMBL/GenBank/DDBJ databases">
        <title>A degradative enzymes factory behind the ericoid mycorrhizal symbiosis.</title>
        <authorList>
            <consortium name="DOE Joint Genome Institute"/>
            <person name="Martino E."/>
            <person name="Morin E."/>
            <person name="Grelet G."/>
            <person name="Kuo A."/>
            <person name="Kohler A."/>
            <person name="Daghino S."/>
            <person name="Barry K."/>
            <person name="Choi C."/>
            <person name="Cichocki N."/>
            <person name="Clum A."/>
            <person name="Copeland A."/>
            <person name="Hainaut M."/>
            <person name="Haridas S."/>
            <person name="Labutti K."/>
            <person name="Lindquist E."/>
            <person name="Lipzen A."/>
            <person name="Khouja H.-R."/>
            <person name="Murat C."/>
            <person name="Ohm R."/>
            <person name="Olson A."/>
            <person name="Spatafora J."/>
            <person name="Veneault-Fourrey C."/>
            <person name="Henrissat B."/>
            <person name="Grigoriev I."/>
            <person name="Martin F."/>
            <person name="Perotto S."/>
        </authorList>
    </citation>
    <scope>NUCLEOTIDE SEQUENCE [LARGE SCALE GENOMIC DNA]</scope>
    <source>
        <strain evidence="8 9">UAMH 7357</strain>
    </source>
</reference>
<comment type="subcellular location">
    <subcellularLocation>
        <location evidence="1">Membrane</location>
        <topology evidence="1">Multi-pass membrane protein</topology>
    </subcellularLocation>
</comment>
<comment type="similarity">
    <text evidence="5">Belongs to the SAT4 family.</text>
</comment>
<sequence length="375" mass="42528">MQPPPPSVIASWPHPNFINPETRGNANIILNIVLYALLLFFIAVRIFTRTHLRSSFGADDVFMLLALIPASAFFVISILADVKFLWVRHVYDIPVSHVTTGLKMVLATEVVFAAACTLTKLSMLMLVRRMLSGARLFWRRITRLAIIICAIQGSVFCLTVIFQCRPPQDYWKITKYPDSNCINQTWSLLVAGVINACTDLIAVLLPIRTVWTLQLPTRQFVIVVLLFSLGFMSCIAGIIRTYFMYKVTTSYDQTWNSYPVWIISAVELYIGMISASIPATKPFFTSYLPQVFGPLTTLPSHISQDSRQRTQRRSNHTIFSTANHHDHEMLTIEKALGAERSGTSSMMSRTNESRKDSEEECIRVTQIVRFAKHEL</sequence>
<evidence type="ECO:0000313" key="8">
    <source>
        <dbReference type="EMBL" id="PMD23115.1"/>
    </source>
</evidence>
<dbReference type="EMBL" id="KZ613475">
    <property type="protein sequence ID" value="PMD23115.1"/>
    <property type="molecule type" value="Genomic_DNA"/>
</dbReference>
<evidence type="ECO:0000256" key="1">
    <source>
        <dbReference type="ARBA" id="ARBA00004141"/>
    </source>
</evidence>
<feature type="transmembrane region" description="Helical" evidence="6">
    <location>
        <begin position="259"/>
        <end position="279"/>
    </location>
</feature>
<feature type="transmembrane region" description="Helical" evidence="6">
    <location>
        <begin position="141"/>
        <end position="162"/>
    </location>
</feature>
<dbReference type="Pfam" id="PF20684">
    <property type="entry name" value="Fung_rhodopsin"/>
    <property type="match status" value="1"/>
</dbReference>
<dbReference type="Proteomes" id="UP000235672">
    <property type="component" value="Unassembled WGS sequence"/>
</dbReference>
<accession>A0A2J6QA47</accession>
<dbReference type="PANTHER" id="PTHR33048:SF129">
    <property type="entry name" value="INTEGRAL MEMBRANE PROTEIN-RELATED"/>
    <property type="match status" value="1"/>
</dbReference>
<feature type="transmembrane region" description="Helical" evidence="6">
    <location>
        <begin position="60"/>
        <end position="80"/>
    </location>
</feature>
<feature type="domain" description="Rhodopsin" evidence="7">
    <location>
        <begin position="44"/>
        <end position="284"/>
    </location>
</feature>
<feature type="transmembrane region" description="Helical" evidence="6">
    <location>
        <begin position="28"/>
        <end position="48"/>
    </location>
</feature>
<evidence type="ECO:0000256" key="6">
    <source>
        <dbReference type="SAM" id="Phobius"/>
    </source>
</evidence>
<dbReference type="InterPro" id="IPR049326">
    <property type="entry name" value="Rhodopsin_dom_fungi"/>
</dbReference>
<keyword evidence="4 6" id="KW-0472">Membrane</keyword>
<feature type="transmembrane region" description="Helical" evidence="6">
    <location>
        <begin position="219"/>
        <end position="239"/>
    </location>
</feature>
<evidence type="ECO:0000256" key="4">
    <source>
        <dbReference type="ARBA" id="ARBA00023136"/>
    </source>
</evidence>
<evidence type="ECO:0000256" key="5">
    <source>
        <dbReference type="ARBA" id="ARBA00038359"/>
    </source>
</evidence>
<name>A0A2J6QA47_9HELO</name>
<protein>
    <recommendedName>
        <fullName evidence="7">Rhodopsin domain-containing protein</fullName>
    </recommendedName>
</protein>
<feature type="transmembrane region" description="Helical" evidence="6">
    <location>
        <begin position="186"/>
        <end position="207"/>
    </location>
</feature>
<keyword evidence="2 6" id="KW-0812">Transmembrane</keyword>
<evidence type="ECO:0000256" key="2">
    <source>
        <dbReference type="ARBA" id="ARBA00022692"/>
    </source>
</evidence>
<dbReference type="AlphaFoldDB" id="A0A2J6QA47"/>
<dbReference type="GO" id="GO:0016020">
    <property type="term" value="C:membrane"/>
    <property type="evidence" value="ECO:0007669"/>
    <property type="project" value="UniProtKB-SubCell"/>
</dbReference>
<keyword evidence="9" id="KW-1185">Reference proteome</keyword>
<gene>
    <name evidence="8" type="ORF">NA56DRAFT_596710</name>
</gene>
<feature type="transmembrane region" description="Helical" evidence="6">
    <location>
        <begin position="100"/>
        <end position="121"/>
    </location>
</feature>
<evidence type="ECO:0000256" key="3">
    <source>
        <dbReference type="ARBA" id="ARBA00022989"/>
    </source>
</evidence>
<evidence type="ECO:0000313" key="9">
    <source>
        <dbReference type="Proteomes" id="UP000235672"/>
    </source>
</evidence>
<keyword evidence="3 6" id="KW-1133">Transmembrane helix</keyword>
<dbReference type="OrthoDB" id="5329176at2759"/>
<dbReference type="PANTHER" id="PTHR33048">
    <property type="entry name" value="PTH11-LIKE INTEGRAL MEMBRANE PROTEIN (AFU_ORTHOLOGUE AFUA_5G11245)"/>
    <property type="match status" value="1"/>
</dbReference>
<organism evidence="8 9">
    <name type="scientific">Hyaloscypha hepaticicola</name>
    <dbReference type="NCBI Taxonomy" id="2082293"/>
    <lineage>
        <taxon>Eukaryota</taxon>
        <taxon>Fungi</taxon>
        <taxon>Dikarya</taxon>
        <taxon>Ascomycota</taxon>
        <taxon>Pezizomycotina</taxon>
        <taxon>Leotiomycetes</taxon>
        <taxon>Helotiales</taxon>
        <taxon>Hyaloscyphaceae</taxon>
        <taxon>Hyaloscypha</taxon>
    </lineage>
</organism>
<proteinExistence type="inferred from homology"/>
<dbReference type="InterPro" id="IPR052337">
    <property type="entry name" value="SAT4-like"/>
</dbReference>
<evidence type="ECO:0000259" key="7">
    <source>
        <dbReference type="Pfam" id="PF20684"/>
    </source>
</evidence>